<organism evidence="9 10">
    <name type="scientific">Pleomassaria siparia CBS 279.74</name>
    <dbReference type="NCBI Taxonomy" id="1314801"/>
    <lineage>
        <taxon>Eukaryota</taxon>
        <taxon>Fungi</taxon>
        <taxon>Dikarya</taxon>
        <taxon>Ascomycota</taxon>
        <taxon>Pezizomycotina</taxon>
        <taxon>Dothideomycetes</taxon>
        <taxon>Pleosporomycetidae</taxon>
        <taxon>Pleosporales</taxon>
        <taxon>Pleomassariaceae</taxon>
        <taxon>Pleomassaria</taxon>
    </lineage>
</organism>
<dbReference type="PROSITE" id="PS50850">
    <property type="entry name" value="MFS"/>
    <property type="match status" value="1"/>
</dbReference>
<dbReference type="InterPro" id="IPR011701">
    <property type="entry name" value="MFS"/>
</dbReference>
<dbReference type="InterPro" id="IPR050327">
    <property type="entry name" value="Proton-linked_MCT"/>
</dbReference>
<evidence type="ECO:0000256" key="4">
    <source>
        <dbReference type="ARBA" id="ARBA00022692"/>
    </source>
</evidence>
<gene>
    <name evidence="9" type="ORF">K504DRAFT_434025</name>
</gene>
<comment type="subcellular location">
    <subcellularLocation>
        <location evidence="1">Membrane</location>
        <topology evidence="1">Multi-pass membrane protein</topology>
    </subcellularLocation>
</comment>
<reference evidence="9" key="1">
    <citation type="journal article" date="2020" name="Stud. Mycol.">
        <title>101 Dothideomycetes genomes: a test case for predicting lifestyles and emergence of pathogens.</title>
        <authorList>
            <person name="Haridas S."/>
            <person name="Albert R."/>
            <person name="Binder M."/>
            <person name="Bloem J."/>
            <person name="Labutti K."/>
            <person name="Salamov A."/>
            <person name="Andreopoulos B."/>
            <person name="Baker S."/>
            <person name="Barry K."/>
            <person name="Bills G."/>
            <person name="Bluhm B."/>
            <person name="Cannon C."/>
            <person name="Castanera R."/>
            <person name="Culley D."/>
            <person name="Daum C."/>
            <person name="Ezra D."/>
            <person name="Gonzalez J."/>
            <person name="Henrissat B."/>
            <person name="Kuo A."/>
            <person name="Liang C."/>
            <person name="Lipzen A."/>
            <person name="Lutzoni F."/>
            <person name="Magnuson J."/>
            <person name="Mondo S."/>
            <person name="Nolan M."/>
            <person name="Ohm R."/>
            <person name="Pangilinan J."/>
            <person name="Park H.-J."/>
            <person name="Ramirez L."/>
            <person name="Alfaro M."/>
            <person name="Sun H."/>
            <person name="Tritt A."/>
            <person name="Yoshinaga Y."/>
            <person name="Zwiers L.-H."/>
            <person name="Turgeon B."/>
            <person name="Goodwin S."/>
            <person name="Spatafora J."/>
            <person name="Crous P."/>
            <person name="Grigoriev I."/>
        </authorList>
    </citation>
    <scope>NUCLEOTIDE SEQUENCE</scope>
    <source>
        <strain evidence="9">CBS 279.74</strain>
    </source>
</reference>
<dbReference type="PANTHER" id="PTHR11360">
    <property type="entry name" value="MONOCARBOXYLATE TRANSPORTER"/>
    <property type="match status" value="1"/>
</dbReference>
<proteinExistence type="inferred from homology"/>
<comment type="similarity">
    <text evidence="2">Belongs to the major facilitator superfamily. Monocarboxylate porter (TC 2.A.1.13) family.</text>
</comment>
<feature type="transmembrane region" description="Helical" evidence="7">
    <location>
        <begin position="32"/>
        <end position="53"/>
    </location>
</feature>
<evidence type="ECO:0000256" key="6">
    <source>
        <dbReference type="ARBA" id="ARBA00023136"/>
    </source>
</evidence>
<feature type="transmembrane region" description="Helical" evidence="7">
    <location>
        <begin position="103"/>
        <end position="121"/>
    </location>
</feature>
<dbReference type="AlphaFoldDB" id="A0A6G1K8C4"/>
<evidence type="ECO:0000256" key="5">
    <source>
        <dbReference type="ARBA" id="ARBA00022989"/>
    </source>
</evidence>
<feature type="transmembrane region" description="Helical" evidence="7">
    <location>
        <begin position="127"/>
        <end position="150"/>
    </location>
</feature>
<dbReference type="SUPFAM" id="SSF103473">
    <property type="entry name" value="MFS general substrate transporter"/>
    <property type="match status" value="1"/>
</dbReference>
<evidence type="ECO:0000256" key="1">
    <source>
        <dbReference type="ARBA" id="ARBA00004141"/>
    </source>
</evidence>
<keyword evidence="5 7" id="KW-1133">Transmembrane helix</keyword>
<keyword evidence="6 7" id="KW-0472">Membrane</keyword>
<dbReference type="EMBL" id="MU005771">
    <property type="protein sequence ID" value="KAF2709139.1"/>
    <property type="molecule type" value="Genomic_DNA"/>
</dbReference>
<sequence length="429" mass="46579">MSDTSAKEKEPCTESPIIKESSVLPPEGGTRGWLCVVGAFLGIFCTFGFLNAIGVFQTNYQETTLHEYNPSDISWIFATQLALMWAPGPIFGRIIDTYGPAPVLYPCSFLCVFSLCMTSLASQYYQIYLAQGLGFGIGAGGVFTTCIVCVGQWFVRRRALAAGVAVAGSSFGGVIFPIFFQGVMERVGFNGAVRYTALMIGILMAASCFLVNARLPRKKWDWETKWFDWSLFKEREFALFTTGAFFTMWTIFAPLNFLPSMALDQGFSSSLAFYLISIINTTSMLGRIIPPYFADKVGSFNVITLSAGMTGVSMLALWLPFNYHSSHAGLIVFALAYGFCSGAFVSLMMPCVAKAGNIETLGRRFGTFQIVMAISNLTGLPTTGAILDRQGGHEYSGLQIFSGASAVLGSLILVAATYFLGKTKGSRKV</sequence>
<dbReference type="PANTHER" id="PTHR11360:SF224">
    <property type="entry name" value="MAJOR FACILITATOR SUPERFAMILY (MFS) PROFILE DOMAIN-CONTAINING PROTEIN-RELATED"/>
    <property type="match status" value="1"/>
</dbReference>
<keyword evidence="4 7" id="KW-0812">Transmembrane</keyword>
<feature type="transmembrane region" description="Helical" evidence="7">
    <location>
        <begin position="237"/>
        <end position="259"/>
    </location>
</feature>
<protein>
    <submittedName>
        <fullName evidence="9">MFS general substrate transporter</fullName>
    </submittedName>
</protein>
<feature type="transmembrane region" description="Helical" evidence="7">
    <location>
        <begin position="327"/>
        <end position="353"/>
    </location>
</feature>
<evidence type="ECO:0000313" key="10">
    <source>
        <dbReference type="Proteomes" id="UP000799428"/>
    </source>
</evidence>
<dbReference type="Proteomes" id="UP000799428">
    <property type="component" value="Unassembled WGS sequence"/>
</dbReference>
<name>A0A6G1K8C4_9PLEO</name>
<feature type="transmembrane region" description="Helical" evidence="7">
    <location>
        <begin position="399"/>
        <end position="420"/>
    </location>
</feature>
<evidence type="ECO:0000256" key="2">
    <source>
        <dbReference type="ARBA" id="ARBA00006727"/>
    </source>
</evidence>
<feature type="transmembrane region" description="Helical" evidence="7">
    <location>
        <begin position="73"/>
        <end position="91"/>
    </location>
</feature>
<dbReference type="InterPro" id="IPR036259">
    <property type="entry name" value="MFS_trans_sf"/>
</dbReference>
<dbReference type="GO" id="GO:0022857">
    <property type="term" value="F:transmembrane transporter activity"/>
    <property type="evidence" value="ECO:0007669"/>
    <property type="project" value="InterPro"/>
</dbReference>
<evidence type="ECO:0000259" key="8">
    <source>
        <dbReference type="PROSITE" id="PS50850"/>
    </source>
</evidence>
<dbReference type="OrthoDB" id="5667at2759"/>
<keyword evidence="3" id="KW-0813">Transport</keyword>
<feature type="transmembrane region" description="Helical" evidence="7">
    <location>
        <begin position="271"/>
        <end position="290"/>
    </location>
</feature>
<evidence type="ECO:0000256" key="3">
    <source>
        <dbReference type="ARBA" id="ARBA00022448"/>
    </source>
</evidence>
<dbReference type="GO" id="GO:0016020">
    <property type="term" value="C:membrane"/>
    <property type="evidence" value="ECO:0007669"/>
    <property type="project" value="UniProtKB-SubCell"/>
</dbReference>
<dbReference type="Gene3D" id="1.20.1250.20">
    <property type="entry name" value="MFS general substrate transporter like domains"/>
    <property type="match status" value="2"/>
</dbReference>
<evidence type="ECO:0000313" key="9">
    <source>
        <dbReference type="EMBL" id="KAF2709139.1"/>
    </source>
</evidence>
<dbReference type="Pfam" id="PF07690">
    <property type="entry name" value="MFS_1"/>
    <property type="match status" value="1"/>
</dbReference>
<feature type="transmembrane region" description="Helical" evidence="7">
    <location>
        <begin position="365"/>
        <end position="387"/>
    </location>
</feature>
<accession>A0A6G1K8C4</accession>
<dbReference type="InterPro" id="IPR020846">
    <property type="entry name" value="MFS_dom"/>
</dbReference>
<keyword evidence="10" id="KW-1185">Reference proteome</keyword>
<feature type="domain" description="Major facilitator superfamily (MFS) profile" evidence="8">
    <location>
        <begin position="31"/>
        <end position="427"/>
    </location>
</feature>
<feature type="transmembrane region" description="Helical" evidence="7">
    <location>
        <begin position="302"/>
        <end position="321"/>
    </location>
</feature>
<feature type="transmembrane region" description="Helical" evidence="7">
    <location>
        <begin position="192"/>
        <end position="216"/>
    </location>
</feature>
<evidence type="ECO:0000256" key="7">
    <source>
        <dbReference type="SAM" id="Phobius"/>
    </source>
</evidence>
<feature type="transmembrane region" description="Helical" evidence="7">
    <location>
        <begin position="159"/>
        <end position="180"/>
    </location>
</feature>